<proteinExistence type="predicted"/>
<dbReference type="AlphaFoldDB" id="W7AVZ2"/>
<dbReference type="VEuPathDB" id="PlasmoDB:C922_00435"/>
<evidence type="ECO:0000313" key="2">
    <source>
        <dbReference type="Proteomes" id="UP000030640"/>
    </source>
</evidence>
<dbReference type="Proteomes" id="UP000030640">
    <property type="component" value="Unassembled WGS sequence"/>
</dbReference>
<dbReference type="RefSeq" id="XP_008814273.1">
    <property type="nucleotide sequence ID" value="XM_008816051.1"/>
</dbReference>
<keyword evidence="2" id="KW-1185">Reference proteome</keyword>
<accession>W7AVZ2</accession>
<evidence type="ECO:0000313" key="1">
    <source>
        <dbReference type="EMBL" id="EUD69571.1"/>
    </source>
</evidence>
<dbReference type="EMBL" id="KI965460">
    <property type="protein sequence ID" value="EUD69571.1"/>
    <property type="molecule type" value="Genomic_DNA"/>
</dbReference>
<gene>
    <name evidence="1" type="ORF">C922_00435</name>
</gene>
<sequence length="78" mass="9260">MQDDNTDFYKNKYKKNIFTSIRNPSSVLKTAVCNISKSHFFNRRTKKVYDPILPICININDGYHIFIFINAKYVKDHL</sequence>
<name>W7AVZ2_9APIC</name>
<dbReference type="GeneID" id="20035709"/>
<reference evidence="1 2" key="1">
    <citation type="submission" date="2013-02" db="EMBL/GenBank/DDBJ databases">
        <title>The Genome Sequence of Plasmodium inui San Antonio 1.</title>
        <authorList>
            <consortium name="The Broad Institute Genome Sequencing Platform"/>
            <consortium name="The Broad Institute Genome Sequencing Center for Infectious Disease"/>
            <person name="Neafsey D."/>
            <person name="Cheeseman I."/>
            <person name="Volkman S."/>
            <person name="Adams J."/>
            <person name="Walker B."/>
            <person name="Young S.K."/>
            <person name="Zeng Q."/>
            <person name="Gargeya S."/>
            <person name="Fitzgerald M."/>
            <person name="Haas B."/>
            <person name="Abouelleil A."/>
            <person name="Alvarado L."/>
            <person name="Arachchi H.M."/>
            <person name="Berlin A.M."/>
            <person name="Chapman S.B."/>
            <person name="Dewar J."/>
            <person name="Goldberg J."/>
            <person name="Griggs A."/>
            <person name="Gujja S."/>
            <person name="Hansen M."/>
            <person name="Howarth C."/>
            <person name="Imamovic A."/>
            <person name="Larimer J."/>
            <person name="McCowan C."/>
            <person name="Murphy C."/>
            <person name="Neiman D."/>
            <person name="Pearson M."/>
            <person name="Priest M."/>
            <person name="Roberts A."/>
            <person name="Saif S."/>
            <person name="Shea T."/>
            <person name="Sisk P."/>
            <person name="Sykes S."/>
            <person name="Wortman J."/>
            <person name="Nusbaum C."/>
            <person name="Birren B."/>
        </authorList>
    </citation>
    <scope>NUCLEOTIDE SEQUENCE [LARGE SCALE GENOMIC DNA]</scope>
    <source>
        <strain evidence="1 2">San Antonio 1</strain>
    </source>
</reference>
<protein>
    <submittedName>
        <fullName evidence="1">Uncharacterized protein</fullName>
    </submittedName>
</protein>
<organism evidence="1 2">
    <name type="scientific">Plasmodium inui San Antonio 1</name>
    <dbReference type="NCBI Taxonomy" id="1237626"/>
    <lineage>
        <taxon>Eukaryota</taxon>
        <taxon>Sar</taxon>
        <taxon>Alveolata</taxon>
        <taxon>Apicomplexa</taxon>
        <taxon>Aconoidasida</taxon>
        <taxon>Haemosporida</taxon>
        <taxon>Plasmodiidae</taxon>
        <taxon>Plasmodium</taxon>
        <taxon>Plasmodium (Plasmodium)</taxon>
    </lineage>
</organism>